<proteinExistence type="predicted"/>
<feature type="signal peptide" evidence="2">
    <location>
        <begin position="1"/>
        <end position="21"/>
    </location>
</feature>
<protein>
    <recommendedName>
        <fullName evidence="5">AA1-like domain-containing protein</fullName>
    </recommendedName>
</protein>
<evidence type="ECO:0008006" key="5">
    <source>
        <dbReference type="Google" id="ProtNLM"/>
    </source>
</evidence>
<evidence type="ECO:0000313" key="4">
    <source>
        <dbReference type="Proteomes" id="UP000193685"/>
    </source>
</evidence>
<keyword evidence="2" id="KW-0732">Signal</keyword>
<reference evidence="3 4" key="1">
    <citation type="submission" date="2016-07" db="EMBL/GenBank/DDBJ databases">
        <title>Pervasive Adenine N6-methylation of Active Genes in Fungi.</title>
        <authorList>
            <consortium name="DOE Joint Genome Institute"/>
            <person name="Mondo S.J."/>
            <person name="Dannebaum R.O."/>
            <person name="Kuo R.C."/>
            <person name="Labutti K."/>
            <person name="Haridas S."/>
            <person name="Kuo A."/>
            <person name="Salamov A."/>
            <person name="Ahrendt S.R."/>
            <person name="Lipzen A."/>
            <person name="Sullivan W."/>
            <person name="Andreopoulos W.B."/>
            <person name="Clum A."/>
            <person name="Lindquist E."/>
            <person name="Daum C."/>
            <person name="Ramamoorthy G.K."/>
            <person name="Gryganskyi A."/>
            <person name="Culley D."/>
            <person name="Magnuson J.K."/>
            <person name="James T.Y."/>
            <person name="O'Malley M.A."/>
            <person name="Stajich J.E."/>
            <person name="Spatafora J.W."/>
            <person name="Visel A."/>
            <person name="Grigoriev I.V."/>
        </authorList>
    </citation>
    <scope>NUCLEOTIDE SEQUENCE [LARGE SCALE GENOMIC DNA]</scope>
    <source>
        <strain evidence="3 4">12-1054</strain>
    </source>
</reference>
<evidence type="ECO:0000256" key="1">
    <source>
        <dbReference type="SAM" id="MobiDB-lite"/>
    </source>
</evidence>
<evidence type="ECO:0000313" key="3">
    <source>
        <dbReference type="EMBL" id="ORY84365.1"/>
    </source>
</evidence>
<sequence>MLILKTSLIMAPLGVLQAVRAWDGTDFYCSEDGINAEKFQGEDLYKVANMHWQISLYEISKNDGDTQADIDFKFQGQMKRGRLICFPIKAPAWVSGRKLLSSDCTVETTGSGKHTKLATGPGGSGSCTEL</sequence>
<dbReference type="GeneID" id="63783341"/>
<name>A0A1Y2FNS0_PROLT</name>
<dbReference type="AlphaFoldDB" id="A0A1Y2FNS0"/>
<gene>
    <name evidence="3" type="ORF">BCR37DRAFT_265083</name>
</gene>
<dbReference type="Proteomes" id="UP000193685">
    <property type="component" value="Unassembled WGS sequence"/>
</dbReference>
<feature type="compositionally biased region" description="Gly residues" evidence="1">
    <location>
        <begin position="120"/>
        <end position="130"/>
    </location>
</feature>
<organism evidence="3 4">
    <name type="scientific">Protomyces lactucae-debilis</name>
    <dbReference type="NCBI Taxonomy" id="2754530"/>
    <lineage>
        <taxon>Eukaryota</taxon>
        <taxon>Fungi</taxon>
        <taxon>Dikarya</taxon>
        <taxon>Ascomycota</taxon>
        <taxon>Taphrinomycotina</taxon>
        <taxon>Taphrinomycetes</taxon>
        <taxon>Taphrinales</taxon>
        <taxon>Protomycetaceae</taxon>
        <taxon>Protomyces</taxon>
    </lineage>
</organism>
<accession>A0A1Y2FNS0</accession>
<keyword evidence="4" id="KW-1185">Reference proteome</keyword>
<feature type="region of interest" description="Disordered" evidence="1">
    <location>
        <begin position="111"/>
        <end position="130"/>
    </location>
</feature>
<evidence type="ECO:0000256" key="2">
    <source>
        <dbReference type="SAM" id="SignalP"/>
    </source>
</evidence>
<dbReference type="RefSeq" id="XP_040726383.1">
    <property type="nucleotide sequence ID" value="XM_040866742.1"/>
</dbReference>
<comment type="caution">
    <text evidence="3">The sequence shown here is derived from an EMBL/GenBank/DDBJ whole genome shotgun (WGS) entry which is preliminary data.</text>
</comment>
<dbReference type="EMBL" id="MCFI01000006">
    <property type="protein sequence ID" value="ORY84365.1"/>
    <property type="molecule type" value="Genomic_DNA"/>
</dbReference>
<feature type="chain" id="PRO_5010986058" description="AA1-like domain-containing protein" evidence="2">
    <location>
        <begin position="22"/>
        <end position="130"/>
    </location>
</feature>